<reference evidence="2" key="2">
    <citation type="submission" date="2023-05" db="EMBL/GenBank/DDBJ databases">
        <authorList>
            <consortium name="Lawrence Berkeley National Laboratory"/>
            <person name="Steindorff A."/>
            <person name="Hensen N."/>
            <person name="Bonometti L."/>
            <person name="Westerberg I."/>
            <person name="Brannstrom I.O."/>
            <person name="Guillou S."/>
            <person name="Cros-Aarteil S."/>
            <person name="Calhoun S."/>
            <person name="Haridas S."/>
            <person name="Kuo A."/>
            <person name="Mondo S."/>
            <person name="Pangilinan J."/>
            <person name="Riley R."/>
            <person name="Labutti K."/>
            <person name="Andreopoulos B."/>
            <person name="Lipzen A."/>
            <person name="Chen C."/>
            <person name="Yanf M."/>
            <person name="Daum C."/>
            <person name="Ng V."/>
            <person name="Clum A."/>
            <person name="Ohm R."/>
            <person name="Martin F."/>
            <person name="Silar P."/>
            <person name="Natvig D."/>
            <person name="Lalanne C."/>
            <person name="Gautier V."/>
            <person name="Ament-Velasquez S.L."/>
            <person name="Kruys A."/>
            <person name="Hutchinson M.I."/>
            <person name="Powell A.J."/>
            <person name="Barry K."/>
            <person name="Miller A.N."/>
            <person name="Grigoriev I.V."/>
            <person name="Debuchy R."/>
            <person name="Gladieux P."/>
            <person name="Thoren M.H."/>
            <person name="Johannesson H."/>
        </authorList>
    </citation>
    <scope>NUCLEOTIDE SEQUENCE</scope>
    <source>
        <strain evidence="2">CBS 538.74</strain>
    </source>
</reference>
<gene>
    <name evidence="2" type="ORF">C8A00DRAFT_38985</name>
</gene>
<accession>A0AAN6VCB6</accession>
<reference evidence="2" key="1">
    <citation type="journal article" date="2023" name="Mol. Phylogenet. Evol.">
        <title>Genome-scale phylogeny and comparative genomics of the fungal order Sordariales.</title>
        <authorList>
            <person name="Hensen N."/>
            <person name="Bonometti L."/>
            <person name="Westerberg I."/>
            <person name="Brannstrom I.O."/>
            <person name="Guillou S."/>
            <person name="Cros-Aarteil S."/>
            <person name="Calhoun S."/>
            <person name="Haridas S."/>
            <person name="Kuo A."/>
            <person name="Mondo S."/>
            <person name="Pangilinan J."/>
            <person name="Riley R."/>
            <person name="LaButti K."/>
            <person name="Andreopoulos B."/>
            <person name="Lipzen A."/>
            <person name="Chen C."/>
            <person name="Yan M."/>
            <person name="Daum C."/>
            <person name="Ng V."/>
            <person name="Clum A."/>
            <person name="Steindorff A."/>
            <person name="Ohm R.A."/>
            <person name="Martin F."/>
            <person name="Silar P."/>
            <person name="Natvig D.O."/>
            <person name="Lalanne C."/>
            <person name="Gautier V."/>
            <person name="Ament-Velasquez S.L."/>
            <person name="Kruys A."/>
            <person name="Hutchinson M.I."/>
            <person name="Powell A.J."/>
            <person name="Barry K."/>
            <person name="Miller A.N."/>
            <person name="Grigoriev I.V."/>
            <person name="Debuchy R."/>
            <person name="Gladieux P."/>
            <person name="Hiltunen Thoren M."/>
            <person name="Johannesson H."/>
        </authorList>
    </citation>
    <scope>NUCLEOTIDE SEQUENCE</scope>
    <source>
        <strain evidence="2">CBS 538.74</strain>
    </source>
</reference>
<sequence length="252" mass="28158">MCPPSNPPARARSDAGPDEEQLMVRPAAAPAGFDEPPVQPEPVNLVYKDRGEGREDAPPPPPTRYDPDSPRRYQLLVPIRLPFALRPDAVGPPPYYPPPGTHCDGLGPHRDAHMAVLRPVLGGALRALLGPDAPVHRMVDAALLEEHHEGAVVNDRDANLDLETGWWKDQYGREGRVIDAYWDVGETVYVVQFFEFRLSWRVGADDVDPPIVKLVARDEPDEDGEAVFDVSEPSERLRLSYNRTIRERGDWE</sequence>
<protein>
    <submittedName>
        <fullName evidence="2">Uncharacterized protein</fullName>
    </submittedName>
</protein>
<dbReference type="AlphaFoldDB" id="A0AAN6VCB6"/>
<evidence type="ECO:0000256" key="1">
    <source>
        <dbReference type="SAM" id="MobiDB-lite"/>
    </source>
</evidence>
<dbReference type="EMBL" id="MU857388">
    <property type="protein sequence ID" value="KAK4148444.1"/>
    <property type="molecule type" value="Genomic_DNA"/>
</dbReference>
<organism evidence="2 3">
    <name type="scientific">Chaetomidium leptoderma</name>
    <dbReference type="NCBI Taxonomy" id="669021"/>
    <lineage>
        <taxon>Eukaryota</taxon>
        <taxon>Fungi</taxon>
        <taxon>Dikarya</taxon>
        <taxon>Ascomycota</taxon>
        <taxon>Pezizomycotina</taxon>
        <taxon>Sordariomycetes</taxon>
        <taxon>Sordariomycetidae</taxon>
        <taxon>Sordariales</taxon>
        <taxon>Chaetomiaceae</taxon>
        <taxon>Chaetomidium</taxon>
    </lineage>
</organism>
<feature type="region of interest" description="Disordered" evidence="1">
    <location>
        <begin position="1"/>
        <end position="70"/>
    </location>
</feature>
<keyword evidence="3" id="KW-1185">Reference proteome</keyword>
<name>A0AAN6VCB6_9PEZI</name>
<feature type="compositionally biased region" description="Basic and acidic residues" evidence="1">
    <location>
        <begin position="47"/>
        <end position="57"/>
    </location>
</feature>
<dbReference type="Proteomes" id="UP001302745">
    <property type="component" value="Unassembled WGS sequence"/>
</dbReference>
<comment type="caution">
    <text evidence="2">The sequence shown here is derived from an EMBL/GenBank/DDBJ whole genome shotgun (WGS) entry which is preliminary data.</text>
</comment>
<evidence type="ECO:0000313" key="2">
    <source>
        <dbReference type="EMBL" id="KAK4148444.1"/>
    </source>
</evidence>
<evidence type="ECO:0000313" key="3">
    <source>
        <dbReference type="Proteomes" id="UP001302745"/>
    </source>
</evidence>
<proteinExistence type="predicted"/>